<evidence type="ECO:0000313" key="2">
    <source>
        <dbReference type="Proteomes" id="UP001295684"/>
    </source>
</evidence>
<gene>
    <name evidence="1" type="ORF">ECRASSUSDP1_LOCUS29237</name>
</gene>
<comment type="caution">
    <text evidence="1">The sequence shown here is derived from an EMBL/GenBank/DDBJ whole genome shotgun (WGS) entry which is preliminary data.</text>
</comment>
<dbReference type="AlphaFoldDB" id="A0AAD1YAQ0"/>
<sequence length="722" mass="85811">MWIANRAFNRRIFPQSVRLMSQLVPDDATQQLHRKRESTNLFDPDLYFEDTLITAEGLIDYKKIFQEFSSDEKLDNEKAEKLVSYNKEIDQEFHRKYLGNRNLKLEDLHYTHTGDNQVADEDQAAFFRFPRTEPYRRIQAGQLYKVPCDDYKRVNIERSKAFVKELFPPYELKDQVLLRIQEELKNPDADREEIINELREIIPKLNYNLMADLALFLALDAQISDIIVWKLIQESMIGKDNEITLYSFHDLCKVHYAISNVGKSVVDHTGVTSAPAKEEEKSDLVQYKKPIPQTHELKKAIRERIEEDIDKASSYDLMLAMQSFRSTSNKFLFDKFADSIVENRERFLNEFSEDDDQGQIHMIINLLYSYASNRTKKPYTHQDLQMKLDKKIFNAYEYDFLDLTQFCDADHLTRLAQTTSLMMSTEELHVLRRIENKTIDELDNLDDYHISQIIRSFTKSKYCSGYGSDETFNKLEEKIITMIDKFDMKSLSHIIETYGYREQGSPHLHKKFLERVSKNEEALDHYTVANLLYYLMYTDNTNEEIWTQMVQHTLNNNDKIPVTVYTPFKMSRFYMLHHFPELDIRDYCDKFFFPERFYNTEMKENKVYNCGAYQEFVKYIAHKFYLFPVHYVPFHNLFILRACFMDYKIAVNIFDKTELLPVEGRLTARSKLDSKLMSYQGWHVLDISQNDHDDMLTKERDDFYTEWFTQAKAKQIEKGIGK</sequence>
<protein>
    <submittedName>
        <fullName evidence="1">Uncharacterized protein</fullName>
    </submittedName>
</protein>
<proteinExistence type="predicted"/>
<dbReference type="Proteomes" id="UP001295684">
    <property type="component" value="Unassembled WGS sequence"/>
</dbReference>
<organism evidence="1 2">
    <name type="scientific">Euplotes crassus</name>
    <dbReference type="NCBI Taxonomy" id="5936"/>
    <lineage>
        <taxon>Eukaryota</taxon>
        <taxon>Sar</taxon>
        <taxon>Alveolata</taxon>
        <taxon>Ciliophora</taxon>
        <taxon>Intramacronucleata</taxon>
        <taxon>Spirotrichea</taxon>
        <taxon>Hypotrichia</taxon>
        <taxon>Euplotida</taxon>
        <taxon>Euplotidae</taxon>
        <taxon>Moneuplotes</taxon>
    </lineage>
</organism>
<accession>A0AAD1YAQ0</accession>
<keyword evidence="2" id="KW-1185">Reference proteome</keyword>
<name>A0AAD1YAQ0_EUPCR</name>
<evidence type="ECO:0000313" key="1">
    <source>
        <dbReference type="EMBL" id="CAI2387603.1"/>
    </source>
</evidence>
<reference evidence="1" key="1">
    <citation type="submission" date="2023-07" db="EMBL/GenBank/DDBJ databases">
        <authorList>
            <consortium name="AG Swart"/>
            <person name="Singh M."/>
            <person name="Singh A."/>
            <person name="Seah K."/>
            <person name="Emmerich C."/>
        </authorList>
    </citation>
    <scope>NUCLEOTIDE SEQUENCE</scope>
    <source>
        <strain evidence="1">DP1</strain>
    </source>
</reference>
<dbReference type="EMBL" id="CAMPGE010030100">
    <property type="protein sequence ID" value="CAI2387603.1"/>
    <property type="molecule type" value="Genomic_DNA"/>
</dbReference>